<dbReference type="PANTHER" id="PTHR30204:SF90">
    <property type="entry name" value="HTH-TYPE TRANSCRIPTIONAL ACTIVATOR MTA"/>
    <property type="match status" value="1"/>
</dbReference>
<organism evidence="6 7">
    <name type="scientific">Ruminococcus flavefaciens</name>
    <dbReference type="NCBI Taxonomy" id="1265"/>
    <lineage>
        <taxon>Bacteria</taxon>
        <taxon>Bacillati</taxon>
        <taxon>Bacillota</taxon>
        <taxon>Clostridia</taxon>
        <taxon>Eubacteriales</taxon>
        <taxon>Oscillospiraceae</taxon>
        <taxon>Ruminococcus</taxon>
    </lineage>
</organism>
<dbReference type="InterPro" id="IPR009061">
    <property type="entry name" value="DNA-bd_dom_put_sf"/>
</dbReference>
<dbReference type="GO" id="GO:0003677">
    <property type="term" value="F:DNA binding"/>
    <property type="evidence" value="ECO:0007669"/>
    <property type="project" value="UniProtKB-KW"/>
</dbReference>
<dbReference type="AlphaFoldDB" id="A0A1K1LJ49"/>
<name>A0A1K1LJ49_RUMFL</name>
<dbReference type="InterPro" id="IPR012925">
    <property type="entry name" value="TipAS_dom"/>
</dbReference>
<dbReference type="Proteomes" id="UP000183461">
    <property type="component" value="Unassembled WGS sequence"/>
</dbReference>
<evidence type="ECO:0000313" key="6">
    <source>
        <dbReference type="EMBL" id="SFW10890.1"/>
    </source>
</evidence>
<dbReference type="GO" id="GO:0003700">
    <property type="term" value="F:DNA-binding transcription factor activity"/>
    <property type="evidence" value="ECO:0007669"/>
    <property type="project" value="InterPro"/>
</dbReference>
<dbReference type="InterPro" id="IPR036244">
    <property type="entry name" value="TipA-like_antibiotic-bd"/>
</dbReference>
<dbReference type="Pfam" id="PF13411">
    <property type="entry name" value="MerR_1"/>
    <property type="match status" value="1"/>
</dbReference>
<dbReference type="SUPFAM" id="SSF89082">
    <property type="entry name" value="Antibiotic binding domain of TipA-like multidrug resistance regulators"/>
    <property type="match status" value="1"/>
</dbReference>
<evidence type="ECO:0000313" key="7">
    <source>
        <dbReference type="Proteomes" id="UP000183461"/>
    </source>
</evidence>
<proteinExistence type="predicted"/>
<evidence type="ECO:0000256" key="3">
    <source>
        <dbReference type="ARBA" id="ARBA00023159"/>
    </source>
</evidence>
<dbReference type="Gene3D" id="1.10.1660.10">
    <property type="match status" value="1"/>
</dbReference>
<protein>
    <submittedName>
        <fullName evidence="6">DNA-binding transcriptional regulator, MerR family</fullName>
    </submittedName>
</protein>
<evidence type="ECO:0000256" key="1">
    <source>
        <dbReference type="ARBA" id="ARBA00023015"/>
    </source>
</evidence>
<dbReference type="Gene3D" id="1.10.490.50">
    <property type="entry name" value="Antibiotic binding domain of TipA-like multidrug resistance regulators"/>
    <property type="match status" value="1"/>
</dbReference>
<dbReference type="SUPFAM" id="SSF46955">
    <property type="entry name" value="Putative DNA-binding domain"/>
    <property type="match status" value="1"/>
</dbReference>
<dbReference type="CDD" id="cd01106">
    <property type="entry name" value="HTH_TipAL-Mta"/>
    <property type="match status" value="1"/>
</dbReference>
<keyword evidence="4" id="KW-0804">Transcription</keyword>
<sequence length="242" mass="27329">MMTVKQVSELTGVSIRTLRYYDEIGLLPPASHSEGGYRLYDDTALERLQQILLFRELEFPLKDIVRIVSSPDFDRKKALEQQIELLELKKQHLENLISFARGIKLLGVRAVNFSAFDTSKLDEYAKRAKEQWGNTPEYKELKEKESKRTPEEEQQLIERFMSLFAEFGELKSGSPESSEAQAMVKKLQSFITEHLYTCTDKILAGLGKMYAGGGEISENIDKVGGKGTADFAAAAIEVYCGK</sequence>
<keyword evidence="2 6" id="KW-0238">DNA-binding</keyword>
<dbReference type="InterPro" id="IPR000551">
    <property type="entry name" value="MerR-type_HTH_dom"/>
</dbReference>
<dbReference type="PRINTS" id="PR00040">
    <property type="entry name" value="HTHMERR"/>
</dbReference>
<reference evidence="6 7" key="1">
    <citation type="submission" date="2016-11" db="EMBL/GenBank/DDBJ databases">
        <authorList>
            <person name="Jaros S."/>
            <person name="Januszkiewicz K."/>
            <person name="Wedrychowicz H."/>
        </authorList>
    </citation>
    <scope>NUCLEOTIDE SEQUENCE [LARGE SCALE GENOMIC DNA]</scope>
    <source>
        <strain evidence="6 7">YL228</strain>
    </source>
</reference>
<dbReference type="InterPro" id="IPR047057">
    <property type="entry name" value="MerR_fam"/>
</dbReference>
<dbReference type="PANTHER" id="PTHR30204">
    <property type="entry name" value="REDOX-CYCLING DRUG-SENSING TRANSCRIPTIONAL ACTIVATOR SOXR"/>
    <property type="match status" value="1"/>
</dbReference>
<gene>
    <name evidence="6" type="ORF">SAMN02910280_0425</name>
</gene>
<dbReference type="SMART" id="SM00422">
    <property type="entry name" value="HTH_MERR"/>
    <property type="match status" value="1"/>
</dbReference>
<keyword evidence="3" id="KW-0010">Activator</keyword>
<dbReference type="EMBL" id="FPIP01000001">
    <property type="protein sequence ID" value="SFW10890.1"/>
    <property type="molecule type" value="Genomic_DNA"/>
</dbReference>
<evidence type="ECO:0000259" key="5">
    <source>
        <dbReference type="PROSITE" id="PS50937"/>
    </source>
</evidence>
<accession>A0A1K1LJ49</accession>
<dbReference type="Pfam" id="PF07739">
    <property type="entry name" value="TipAS"/>
    <property type="match status" value="1"/>
</dbReference>
<dbReference type="RefSeq" id="WP_072298884.1">
    <property type="nucleotide sequence ID" value="NZ_FPIP01000001.1"/>
</dbReference>
<feature type="domain" description="HTH merR-type" evidence="5">
    <location>
        <begin position="1"/>
        <end position="70"/>
    </location>
</feature>
<keyword evidence="1" id="KW-0805">Transcription regulation</keyword>
<evidence type="ECO:0000256" key="2">
    <source>
        <dbReference type="ARBA" id="ARBA00023125"/>
    </source>
</evidence>
<dbReference type="PROSITE" id="PS50937">
    <property type="entry name" value="HTH_MERR_2"/>
    <property type="match status" value="1"/>
</dbReference>
<evidence type="ECO:0000256" key="4">
    <source>
        <dbReference type="ARBA" id="ARBA00023163"/>
    </source>
</evidence>